<reference evidence="2 3" key="1">
    <citation type="submission" date="2017-10" db="EMBL/GenBank/DDBJ databases">
        <title>Sedimentibacterium mangrovi gen. nov., sp. nov., a novel member of family Phyllobacteriacea isolated from mangrove sediment.</title>
        <authorList>
            <person name="Liao H."/>
            <person name="Tian Y."/>
        </authorList>
    </citation>
    <scope>NUCLEOTIDE SEQUENCE [LARGE SCALE GENOMIC DNA]</scope>
    <source>
        <strain evidence="2 3">X9-2-2</strain>
    </source>
</reference>
<gene>
    <name evidence="2" type="ORF">CSC94_16020</name>
</gene>
<feature type="chain" id="PRO_5013578697" evidence="1">
    <location>
        <begin position="21"/>
        <end position="89"/>
    </location>
</feature>
<feature type="signal peptide" evidence="1">
    <location>
        <begin position="1"/>
        <end position="20"/>
    </location>
</feature>
<dbReference type="Proteomes" id="UP000221168">
    <property type="component" value="Unassembled WGS sequence"/>
</dbReference>
<evidence type="ECO:0000313" key="3">
    <source>
        <dbReference type="Proteomes" id="UP000221168"/>
    </source>
</evidence>
<comment type="caution">
    <text evidence="2">The sequence shown here is derived from an EMBL/GenBank/DDBJ whole genome shotgun (WGS) entry which is preliminary data.</text>
</comment>
<accession>A0A2G1QKW2</accession>
<proteinExistence type="predicted"/>
<evidence type="ECO:0000313" key="2">
    <source>
        <dbReference type="EMBL" id="PHP66104.1"/>
    </source>
</evidence>
<organism evidence="2 3">
    <name type="scientific">Zhengella mangrovi</name>
    <dbReference type="NCBI Taxonomy" id="1982044"/>
    <lineage>
        <taxon>Bacteria</taxon>
        <taxon>Pseudomonadati</taxon>
        <taxon>Pseudomonadota</taxon>
        <taxon>Alphaproteobacteria</taxon>
        <taxon>Hyphomicrobiales</taxon>
        <taxon>Notoacmeibacteraceae</taxon>
        <taxon>Zhengella</taxon>
    </lineage>
</organism>
<dbReference type="AlphaFoldDB" id="A0A2G1QKW2"/>
<keyword evidence="3" id="KW-1185">Reference proteome</keyword>
<protein>
    <submittedName>
        <fullName evidence="2">Uncharacterized protein</fullName>
    </submittedName>
</protein>
<keyword evidence="1" id="KW-0732">Signal</keyword>
<sequence>MKTLLITATCLLLAIAGARAEGLRLYTSNYAPNVIQRLGAAGVTAGIDRTRTFSILPGWRHGAGMARPGRQPAGNYAANVLEDSIRSGR</sequence>
<dbReference type="RefSeq" id="WP_099307369.1">
    <property type="nucleotide sequence ID" value="NZ_PDVP01000010.1"/>
</dbReference>
<evidence type="ECO:0000256" key="1">
    <source>
        <dbReference type="SAM" id="SignalP"/>
    </source>
</evidence>
<dbReference type="EMBL" id="PDVP01000010">
    <property type="protein sequence ID" value="PHP66104.1"/>
    <property type="molecule type" value="Genomic_DNA"/>
</dbReference>
<name>A0A2G1QKW2_9HYPH</name>